<dbReference type="InterPro" id="IPR004680">
    <property type="entry name" value="Cit_transptr-like_dom"/>
</dbReference>
<feature type="transmembrane region" description="Helical" evidence="7">
    <location>
        <begin position="135"/>
        <end position="160"/>
    </location>
</feature>
<keyword evidence="3 7" id="KW-0812">Transmembrane</keyword>
<gene>
    <name evidence="9" type="ORF">SMD27_06860</name>
</gene>
<comment type="subcellular location">
    <subcellularLocation>
        <location evidence="1">Membrane</location>
        <topology evidence="1">Multi-pass membrane protein</topology>
    </subcellularLocation>
</comment>
<evidence type="ECO:0000256" key="2">
    <source>
        <dbReference type="ARBA" id="ARBA00022448"/>
    </source>
</evidence>
<keyword evidence="2" id="KW-0813">Transport</keyword>
<feature type="transmembrane region" description="Helical" evidence="7">
    <location>
        <begin position="28"/>
        <end position="45"/>
    </location>
</feature>
<dbReference type="RefSeq" id="WP_320507630.1">
    <property type="nucleotide sequence ID" value="NZ_JAXCLW010000002.1"/>
</dbReference>
<keyword evidence="6 7" id="KW-0472">Membrane</keyword>
<keyword evidence="10" id="KW-1185">Reference proteome</keyword>
<evidence type="ECO:0000256" key="7">
    <source>
        <dbReference type="SAM" id="Phobius"/>
    </source>
</evidence>
<sequence length="592" mass="63147">MNQSQLLSTAIIIGMMILFIWGRLRYDVVTMLALLAALALGVVPYDKAFSGFSDEIVIIVGSALVVSGAVARTGIMEALLQRLSPHIRSVPLQLGLLIATVTLLSAFVKNIGALAIMIPVAFQMARSSGTAPSKFLMPLSFGSLLGGLMTQIGTSPNIIVSRLRHDMTGHAFSMFDFTPVGAILSVVGIIFLIFGYRLLPERRRETAGMQAALDIKNYTTEAEVTASSAVIGKTVADLQRLADGAAMVTAILRDSQKPSKPLPDAVLQASDILLLEGEPQALDNMVTRGKLKLTTDHRQPAATEPHAEIEAIEAVIGESSPLIGLSAQRMALFERFGVNLLAVSRTGQRIIDRLGSISLRLGDVVVLQGNLHNLPDRLQELGCLPLAARTIRLGKMRRAVLPLAILAAAMVLTAFSIVPVAVAFFGAAVLMVLTRALPLREAYHNIEWPILIMLGALIPVSDALRLTGTTDLIASWLSQLAVQLPPYGALGLILVVAMAVTPFLNNAATVLVMAPIAASFATALHYKPDAFLMAVAIGAGCDFLTPIGHQCNTLVMGPGGYRFGDYWRLGLPLSVLVVLIGVPSLMLVWPLQ</sequence>
<name>A0ABU5E8E2_9PROT</name>
<evidence type="ECO:0000256" key="4">
    <source>
        <dbReference type="ARBA" id="ARBA00022737"/>
    </source>
</evidence>
<comment type="caution">
    <text evidence="9">The sequence shown here is derived from an EMBL/GenBank/DDBJ whole genome shotgun (WGS) entry which is preliminary data.</text>
</comment>
<dbReference type="SUPFAM" id="SSF116726">
    <property type="entry name" value="TrkA C-terminal domain-like"/>
    <property type="match status" value="2"/>
</dbReference>
<dbReference type="InterPro" id="IPR051679">
    <property type="entry name" value="DASS-Related_Transporters"/>
</dbReference>
<dbReference type="EMBL" id="JAXCLW010000002">
    <property type="protein sequence ID" value="MDY0882557.1"/>
    <property type="molecule type" value="Genomic_DNA"/>
</dbReference>
<dbReference type="Pfam" id="PF03600">
    <property type="entry name" value="CitMHS"/>
    <property type="match status" value="1"/>
</dbReference>
<evidence type="ECO:0000256" key="1">
    <source>
        <dbReference type="ARBA" id="ARBA00004141"/>
    </source>
</evidence>
<dbReference type="InterPro" id="IPR036721">
    <property type="entry name" value="RCK_C_sf"/>
</dbReference>
<evidence type="ECO:0000256" key="3">
    <source>
        <dbReference type="ARBA" id="ARBA00022692"/>
    </source>
</evidence>
<feature type="transmembrane region" description="Helical" evidence="7">
    <location>
        <begin position="506"/>
        <end position="524"/>
    </location>
</feature>
<feature type="transmembrane region" description="Helical" evidence="7">
    <location>
        <begin position="480"/>
        <end position="500"/>
    </location>
</feature>
<feature type="transmembrane region" description="Helical" evidence="7">
    <location>
        <begin position="5"/>
        <end position="22"/>
    </location>
</feature>
<evidence type="ECO:0000313" key="9">
    <source>
        <dbReference type="EMBL" id="MDY0882557.1"/>
    </source>
</evidence>
<dbReference type="PANTHER" id="PTHR43652">
    <property type="entry name" value="BASIC AMINO ACID ANTIPORTER YFCC-RELATED"/>
    <property type="match status" value="1"/>
</dbReference>
<feature type="domain" description="RCK C-terminal" evidence="8">
    <location>
        <begin position="207"/>
        <end position="291"/>
    </location>
</feature>
<organism evidence="9 10">
    <name type="scientific">Dongia soli</name>
    <dbReference type="NCBI Taxonomy" id="600628"/>
    <lineage>
        <taxon>Bacteria</taxon>
        <taxon>Pseudomonadati</taxon>
        <taxon>Pseudomonadota</taxon>
        <taxon>Alphaproteobacteria</taxon>
        <taxon>Rhodospirillales</taxon>
        <taxon>Dongiaceae</taxon>
        <taxon>Dongia</taxon>
    </lineage>
</organism>
<reference evidence="9 10" key="1">
    <citation type="journal article" date="2016" name="Antonie Van Leeuwenhoek">
        <title>Dongia soli sp. nov., isolated from soil from Dokdo, Korea.</title>
        <authorList>
            <person name="Kim D.U."/>
            <person name="Lee H."/>
            <person name="Kim H."/>
            <person name="Kim S.G."/>
            <person name="Ka J.O."/>
        </authorList>
    </citation>
    <scope>NUCLEOTIDE SEQUENCE [LARGE SCALE GENOMIC DNA]</scope>
    <source>
        <strain evidence="9 10">D78</strain>
    </source>
</reference>
<feature type="domain" description="RCK C-terminal" evidence="8">
    <location>
        <begin position="299"/>
        <end position="384"/>
    </location>
</feature>
<dbReference type="Proteomes" id="UP001279642">
    <property type="component" value="Unassembled WGS sequence"/>
</dbReference>
<dbReference type="PROSITE" id="PS51202">
    <property type="entry name" value="RCK_C"/>
    <property type="match status" value="2"/>
</dbReference>
<dbReference type="PANTHER" id="PTHR43652:SF2">
    <property type="entry name" value="BASIC AMINO ACID ANTIPORTER YFCC-RELATED"/>
    <property type="match status" value="1"/>
</dbReference>
<feature type="transmembrane region" description="Helical" evidence="7">
    <location>
        <begin position="57"/>
        <end position="75"/>
    </location>
</feature>
<evidence type="ECO:0000256" key="6">
    <source>
        <dbReference type="ARBA" id="ARBA00023136"/>
    </source>
</evidence>
<dbReference type="Pfam" id="PF02080">
    <property type="entry name" value="TrkA_C"/>
    <property type="match status" value="2"/>
</dbReference>
<evidence type="ECO:0000313" key="10">
    <source>
        <dbReference type="Proteomes" id="UP001279642"/>
    </source>
</evidence>
<keyword evidence="5 7" id="KW-1133">Transmembrane helix</keyword>
<evidence type="ECO:0000259" key="8">
    <source>
        <dbReference type="PROSITE" id="PS51202"/>
    </source>
</evidence>
<feature type="transmembrane region" description="Helical" evidence="7">
    <location>
        <begin position="180"/>
        <end position="199"/>
    </location>
</feature>
<protein>
    <submittedName>
        <fullName evidence="9">SLC13 family permease</fullName>
    </submittedName>
</protein>
<dbReference type="Gene3D" id="3.30.70.1450">
    <property type="entry name" value="Regulator of K+ conductance, C-terminal domain"/>
    <property type="match status" value="2"/>
</dbReference>
<feature type="transmembrane region" description="Helical" evidence="7">
    <location>
        <begin position="569"/>
        <end position="589"/>
    </location>
</feature>
<dbReference type="InterPro" id="IPR006037">
    <property type="entry name" value="RCK_C"/>
</dbReference>
<feature type="transmembrane region" description="Helical" evidence="7">
    <location>
        <begin position="95"/>
        <end position="123"/>
    </location>
</feature>
<keyword evidence="4" id="KW-0677">Repeat</keyword>
<evidence type="ECO:0000256" key="5">
    <source>
        <dbReference type="ARBA" id="ARBA00022989"/>
    </source>
</evidence>
<feature type="transmembrane region" description="Helical" evidence="7">
    <location>
        <begin position="399"/>
        <end position="428"/>
    </location>
</feature>
<dbReference type="CDD" id="cd01115">
    <property type="entry name" value="SLC13_permease"/>
    <property type="match status" value="1"/>
</dbReference>
<proteinExistence type="predicted"/>
<accession>A0ABU5E8E2</accession>